<evidence type="ECO:0000313" key="4">
    <source>
        <dbReference type="Proteomes" id="UP000319210"/>
    </source>
</evidence>
<proteinExistence type="predicted"/>
<dbReference type="Proteomes" id="UP000319210">
    <property type="component" value="Unassembled WGS sequence"/>
</dbReference>
<dbReference type="RefSeq" id="WP_141275699.1">
    <property type="nucleotide sequence ID" value="NZ_BJMM01000037.1"/>
</dbReference>
<reference evidence="3 4" key="1">
    <citation type="submission" date="2019-06" db="EMBL/GenBank/DDBJ databases">
        <title>Whole genome shotgun sequence of Streptomyces cacaoi subsp. cacaoi NBRC 12748.</title>
        <authorList>
            <person name="Hosoyama A."/>
            <person name="Uohara A."/>
            <person name="Ohji S."/>
            <person name="Ichikawa N."/>
        </authorList>
    </citation>
    <scope>NUCLEOTIDE SEQUENCE [LARGE SCALE GENOMIC DNA]</scope>
    <source>
        <strain evidence="3 4">NBRC 12748</strain>
    </source>
</reference>
<dbReference type="EMBL" id="BJMM01000037">
    <property type="protein sequence ID" value="GEB52823.1"/>
    <property type="molecule type" value="Genomic_DNA"/>
</dbReference>
<evidence type="ECO:0000313" key="3">
    <source>
        <dbReference type="EMBL" id="GEB52823.1"/>
    </source>
</evidence>
<accession>A0A4Y3R7V3</accession>
<name>A0A4Y3R7V3_STRCI</name>
<sequence>MRRVPDSVAVADEKLPLGSVALVRTAGVPAAVWAAAGSPQLFDRAAALDAEAARQAGWARELAERLGCDVVPDDRLPRADRGSVLALRRRLHAAGAPARGERTVTGAVARLAPALARELGELAEAAARLGAGREEFAREVAAERERAGRFLLHACTADPVPGGFVDQTSPHLLEDMARRAAAGEPWGGKRMRKSTGYLWRALARAAAKTTPRGWVGQLAAVPVDLNPAAVPAPPGAVPAQPTADGRQHPCVQRLLPCPAPRLTDTATLRTENVHALWSALRALDPPGEGSRLPLSLTPLHHLTGVPGSGTLRCCVVDPGPEGSRLRRLTLRRTAVLDTIVAVLADGPLGADRIEAAVAARSVQAPSPAALRGFLAHLLRLGVLQVCAAPQATRPEWTAPRPVPPPTGRGAREPSAVPRPRATGVRAAPRTAVAPGGFAAGGRFRTDGWFLDSYRALHTAVPGAAVPRVAEGLRLARRLAALRAADRGPQRPRWQQLDEAASIGPAPRSVAAILDAHHPVGTAAAPPRTPPRYTGWHPARTPGSGYARLLAHLAARLGEERVDVDEALLDAVGAPEVPAVLESWPADCLLRPLPGPGPLAVLESSSPAGVVDARFADALDELHGDYPNVRAYRAFLAALEQASGVRFLELLLPPLGESAANAVRRPVLTGWCTGDPDTALYHDRVPSGPGAPRPVRHIPLERITLRRLGDRLVAEVDGVRVHPVHHATRTAAPPYDRLLPLLLGAGHPATGHVVQLCGQAGAFPRAQRVPRLTVGGHLVVSPAQWRVPRSALWRATDTEPAKATALAALRRSLGLPRFVHLRATPGGKPVPVDLAALPALQAIERLCQTSDGAELIAEEALPAPGQLMLRDARYTGPPGDGDREAAGAADRPDAVAAQLMLRMPCDVPAAELAARAHAALRGTADLPGAPGVPGWTSPTQ</sequence>
<evidence type="ECO:0000259" key="2">
    <source>
        <dbReference type="Pfam" id="PF04738"/>
    </source>
</evidence>
<gene>
    <name evidence="3" type="ORF">SCA03_53740</name>
</gene>
<feature type="region of interest" description="Disordered" evidence="1">
    <location>
        <begin position="394"/>
        <end position="428"/>
    </location>
</feature>
<dbReference type="AlphaFoldDB" id="A0A4Y3R7V3"/>
<dbReference type="OrthoDB" id="4647157at2"/>
<protein>
    <recommendedName>
        <fullName evidence="2">Lantibiotic dehydratase N-terminal domain-containing protein</fullName>
    </recommendedName>
</protein>
<dbReference type="Pfam" id="PF04738">
    <property type="entry name" value="Lant_dehydr_N"/>
    <property type="match status" value="1"/>
</dbReference>
<dbReference type="InterPro" id="IPR006827">
    <property type="entry name" value="Lant_deHydtase_N"/>
</dbReference>
<keyword evidence="4" id="KW-1185">Reference proteome</keyword>
<feature type="domain" description="Lantibiotic dehydratase N-terminal" evidence="2">
    <location>
        <begin position="599"/>
        <end position="833"/>
    </location>
</feature>
<comment type="caution">
    <text evidence="3">The sequence shown here is derived from an EMBL/GenBank/DDBJ whole genome shotgun (WGS) entry which is preliminary data.</text>
</comment>
<organism evidence="3 4">
    <name type="scientific">Streptomyces cacaoi</name>
    <dbReference type="NCBI Taxonomy" id="1898"/>
    <lineage>
        <taxon>Bacteria</taxon>
        <taxon>Bacillati</taxon>
        <taxon>Actinomycetota</taxon>
        <taxon>Actinomycetes</taxon>
        <taxon>Kitasatosporales</taxon>
        <taxon>Streptomycetaceae</taxon>
        <taxon>Streptomyces</taxon>
    </lineage>
</organism>
<evidence type="ECO:0000256" key="1">
    <source>
        <dbReference type="SAM" id="MobiDB-lite"/>
    </source>
</evidence>